<dbReference type="InterPro" id="IPR007450">
    <property type="entry name" value="BamE_dom"/>
</dbReference>
<sequence length="187" mass="20498">MNFSRIDRTPALAGALCLVAACLAGCASKNPLIDEPAIASKAPEQQAQKTEAKPADDTAAVTTGTPTGIRRFLGIFTPYRVDVQQGNFVSREMVTQLKEGMQRKEAITREQVRFALGTPLLTDIFHADRWDYVFRLKKRSGEIISSRVTVFFKDNRLVRIEGGLLPTEQEYLALIAGSAPGATQQGK</sequence>
<dbReference type="HAMAP" id="MF_00925">
    <property type="entry name" value="OM_assembly_BamE"/>
    <property type="match status" value="1"/>
</dbReference>
<name>A0A0C2BKJ4_9BURK</name>
<dbReference type="Gene3D" id="3.30.1450.10">
    <property type="match status" value="1"/>
</dbReference>
<dbReference type="PANTHER" id="PTHR37482:SF1">
    <property type="entry name" value="OUTER MEMBRANE PROTEIN ASSEMBLY FACTOR BAME"/>
    <property type="match status" value="1"/>
</dbReference>
<feature type="domain" description="Outer membrane protein assembly factor BamE" evidence="7">
    <location>
        <begin position="86"/>
        <end position="161"/>
    </location>
</feature>
<comment type="subunit">
    <text evidence="4">Part of the Bam complex.</text>
</comment>
<dbReference type="STRING" id="709839.TSA66_14665"/>
<feature type="signal peptide" evidence="6">
    <location>
        <begin position="1"/>
        <end position="26"/>
    </location>
</feature>
<keyword evidence="2 4" id="KW-0472">Membrane</keyword>
<dbReference type="Proteomes" id="UP000031572">
    <property type="component" value="Unassembled WGS sequence"/>
</dbReference>
<dbReference type="PROSITE" id="PS51257">
    <property type="entry name" value="PROKAR_LIPOPROTEIN"/>
    <property type="match status" value="1"/>
</dbReference>
<comment type="caution">
    <text evidence="8">The sequence shown here is derived from an EMBL/GenBank/DDBJ whole genome shotgun (WGS) entry which is preliminary data.</text>
</comment>
<evidence type="ECO:0000256" key="6">
    <source>
        <dbReference type="SAM" id="SignalP"/>
    </source>
</evidence>
<dbReference type="GO" id="GO:0030674">
    <property type="term" value="F:protein-macromolecule adaptor activity"/>
    <property type="evidence" value="ECO:0007669"/>
    <property type="project" value="TreeGrafter"/>
</dbReference>
<reference evidence="8 9" key="1">
    <citation type="submission" date="2014-12" db="EMBL/GenBank/DDBJ databases">
        <title>Denitrispirillum autotrophicum gen. nov., sp. nov., Denitrifying, Facultatively Autotrophic Bacteria Isolated from Rice Paddy Soil.</title>
        <authorList>
            <person name="Ishii S."/>
            <person name="Ashida N."/>
            <person name="Ohno H."/>
            <person name="Otsuka S."/>
            <person name="Yokota A."/>
            <person name="Senoo K."/>
        </authorList>
    </citation>
    <scope>NUCLEOTIDE SEQUENCE [LARGE SCALE GENOMIC DNA]</scope>
    <source>
        <strain evidence="8 9">TSA66</strain>
    </source>
</reference>
<dbReference type="EMBL" id="JWJG01000028">
    <property type="protein sequence ID" value="KIF81760.1"/>
    <property type="molecule type" value="Genomic_DNA"/>
</dbReference>
<proteinExistence type="inferred from homology"/>
<keyword evidence="3 4" id="KW-0998">Cell outer membrane</keyword>
<gene>
    <name evidence="4" type="primary">bamE</name>
    <name evidence="8" type="ORF">TSA66_14665</name>
</gene>
<dbReference type="PANTHER" id="PTHR37482">
    <property type="entry name" value="OUTER MEMBRANE PROTEIN ASSEMBLY FACTOR BAME"/>
    <property type="match status" value="1"/>
</dbReference>
<evidence type="ECO:0000313" key="9">
    <source>
        <dbReference type="Proteomes" id="UP000031572"/>
    </source>
</evidence>
<organism evidence="8 9">
    <name type="scientific">Noviherbaspirillum autotrophicum</name>
    <dbReference type="NCBI Taxonomy" id="709839"/>
    <lineage>
        <taxon>Bacteria</taxon>
        <taxon>Pseudomonadati</taxon>
        <taxon>Pseudomonadota</taxon>
        <taxon>Betaproteobacteria</taxon>
        <taxon>Burkholderiales</taxon>
        <taxon>Oxalobacteraceae</taxon>
        <taxon>Noviherbaspirillum</taxon>
    </lineage>
</organism>
<dbReference type="GO" id="GO:0051205">
    <property type="term" value="P:protein insertion into membrane"/>
    <property type="evidence" value="ECO:0007669"/>
    <property type="project" value="UniProtKB-UniRule"/>
</dbReference>
<dbReference type="InterPro" id="IPR026592">
    <property type="entry name" value="BamE"/>
</dbReference>
<dbReference type="InterPro" id="IPR037873">
    <property type="entry name" value="BamE-like"/>
</dbReference>
<comment type="similarity">
    <text evidence="4">Belongs to the BamE family.</text>
</comment>
<dbReference type="AlphaFoldDB" id="A0A0C2BKJ4"/>
<dbReference type="GO" id="GO:0043165">
    <property type="term" value="P:Gram-negative-bacterium-type cell outer membrane assembly"/>
    <property type="evidence" value="ECO:0007669"/>
    <property type="project" value="UniProtKB-UniRule"/>
</dbReference>
<dbReference type="OrthoDB" id="9808250at2"/>
<keyword evidence="9" id="KW-1185">Reference proteome</keyword>
<dbReference type="Pfam" id="PF04355">
    <property type="entry name" value="BamE"/>
    <property type="match status" value="1"/>
</dbReference>
<accession>A0A0C2BKJ4</accession>
<comment type="subcellular location">
    <subcellularLocation>
        <location evidence="4">Cell outer membrane</location>
        <topology evidence="4">Lipid-anchor</topology>
    </subcellularLocation>
</comment>
<dbReference type="RefSeq" id="WP_040040516.1">
    <property type="nucleotide sequence ID" value="NZ_JWJG01000028.1"/>
</dbReference>
<evidence type="ECO:0000256" key="3">
    <source>
        <dbReference type="ARBA" id="ARBA00023237"/>
    </source>
</evidence>
<evidence type="ECO:0000256" key="5">
    <source>
        <dbReference type="SAM" id="MobiDB-lite"/>
    </source>
</evidence>
<evidence type="ECO:0000313" key="8">
    <source>
        <dbReference type="EMBL" id="KIF81760.1"/>
    </source>
</evidence>
<evidence type="ECO:0000256" key="2">
    <source>
        <dbReference type="ARBA" id="ARBA00023136"/>
    </source>
</evidence>
<evidence type="ECO:0000256" key="4">
    <source>
        <dbReference type="HAMAP-Rule" id="MF_00925"/>
    </source>
</evidence>
<dbReference type="GO" id="GO:1990063">
    <property type="term" value="C:Bam protein complex"/>
    <property type="evidence" value="ECO:0007669"/>
    <property type="project" value="TreeGrafter"/>
</dbReference>
<evidence type="ECO:0000259" key="7">
    <source>
        <dbReference type="Pfam" id="PF04355"/>
    </source>
</evidence>
<keyword evidence="4" id="KW-0564">Palmitate</keyword>
<comment type="function">
    <text evidence="4">Part of the outer membrane protein assembly complex, which is involved in assembly and insertion of beta-barrel proteins into the outer membrane.</text>
</comment>
<keyword evidence="1 4" id="KW-0732">Signal</keyword>
<feature type="region of interest" description="Disordered" evidence="5">
    <location>
        <begin position="41"/>
        <end position="63"/>
    </location>
</feature>
<keyword evidence="4" id="KW-0449">Lipoprotein</keyword>
<protein>
    <recommendedName>
        <fullName evidence="4">Outer membrane protein assembly factor BamE</fullName>
    </recommendedName>
</protein>
<evidence type="ECO:0000256" key="1">
    <source>
        <dbReference type="ARBA" id="ARBA00022729"/>
    </source>
</evidence>
<feature type="chain" id="PRO_5008985223" description="Outer membrane protein assembly factor BamE" evidence="6">
    <location>
        <begin position="27"/>
        <end position="187"/>
    </location>
</feature>